<accession>A0A921P0T9</accession>
<dbReference type="EMBL" id="PDWK01000001">
    <property type="protein sequence ID" value="KAF1691008.1"/>
    <property type="molecule type" value="Genomic_DNA"/>
</dbReference>
<dbReference type="AlphaFoldDB" id="A0A921P0T9"/>
<dbReference type="GO" id="GO:0004519">
    <property type="term" value="F:endonuclease activity"/>
    <property type="evidence" value="ECO:0007669"/>
    <property type="project" value="InterPro"/>
</dbReference>
<dbReference type="OrthoDB" id="8562788at2"/>
<gene>
    <name evidence="1" type="ORF">CR938_00030</name>
</gene>
<proteinExistence type="predicted"/>
<name>A0A921P0T9_9GAMM</name>
<dbReference type="Pfam" id="PF05944">
    <property type="entry name" value="Phage_term_smal"/>
    <property type="match status" value="1"/>
</dbReference>
<evidence type="ECO:0000313" key="2">
    <source>
        <dbReference type="Proteomes" id="UP000717981"/>
    </source>
</evidence>
<organism evidence="1 2">
    <name type="scientific">Pseudoxanthomonas taiwanensis</name>
    <dbReference type="NCBI Taxonomy" id="176598"/>
    <lineage>
        <taxon>Bacteria</taxon>
        <taxon>Pseudomonadati</taxon>
        <taxon>Pseudomonadota</taxon>
        <taxon>Gammaproteobacteria</taxon>
        <taxon>Lysobacterales</taxon>
        <taxon>Lysobacteraceae</taxon>
        <taxon>Pseudoxanthomonas</taxon>
    </lineage>
</organism>
<sequence length="238" mass="25546">MPAPVQTPAQRTRVRKQVTVEQADGSALRGDLTQYEQHLAKLQQDRLRLKQVQSKAAKSQIKRELVAEYDPYLDGVLAADTGSPDEVLTTLLVWNIDAGRFERALELAAYAFRHGLETADRFRRTLGTLVAEEIAEAALDALAAGDAVGHVPVDVLARTADLVTGQDMPDEVRAKLFLALGRSVLANAGDAGDAPGAESLSHAVDWLQQAIALHAGCGGKKDLERAQRLLKKQAGPAG</sequence>
<dbReference type="GO" id="GO:0003677">
    <property type="term" value="F:DNA binding"/>
    <property type="evidence" value="ECO:0007669"/>
    <property type="project" value="InterPro"/>
</dbReference>
<keyword evidence="2" id="KW-1185">Reference proteome</keyword>
<comment type="caution">
    <text evidence="1">The sequence shown here is derived from an EMBL/GenBank/DDBJ whole genome shotgun (WGS) entry which is preliminary data.</text>
</comment>
<dbReference type="Proteomes" id="UP000717981">
    <property type="component" value="Unassembled WGS sequence"/>
</dbReference>
<reference evidence="1" key="1">
    <citation type="submission" date="2017-10" db="EMBL/GenBank/DDBJ databases">
        <title>Whole genome sequencing of members of genus Pseudoxanthomonas.</title>
        <authorList>
            <person name="Kumar S."/>
            <person name="Bansal K."/>
            <person name="Kaur A."/>
            <person name="Patil P."/>
            <person name="Sharma S."/>
            <person name="Patil P.B."/>
        </authorList>
    </citation>
    <scope>NUCLEOTIDE SEQUENCE</scope>
    <source>
        <strain evidence="1">DSM 22914</strain>
    </source>
</reference>
<evidence type="ECO:0000313" key="1">
    <source>
        <dbReference type="EMBL" id="KAF1691008.1"/>
    </source>
</evidence>
<protein>
    <submittedName>
        <fullName evidence="1">Terminase</fullName>
    </submittedName>
</protein>
<dbReference type="InterPro" id="IPR010270">
    <property type="entry name" value="Phage_P2_GpM"/>
</dbReference>